<dbReference type="GO" id="GO:0005737">
    <property type="term" value="C:cytoplasm"/>
    <property type="evidence" value="ECO:0007669"/>
    <property type="project" value="UniProtKB-ARBA"/>
</dbReference>
<dbReference type="CDD" id="cd08876">
    <property type="entry name" value="START_1"/>
    <property type="match status" value="1"/>
</dbReference>
<name>A0A4R7JL26_9GAMM</name>
<feature type="domain" description="START" evidence="2">
    <location>
        <begin position="44"/>
        <end position="227"/>
    </location>
</feature>
<reference evidence="3 4" key="1">
    <citation type="submission" date="2019-03" db="EMBL/GenBank/DDBJ databases">
        <title>Genomic Encyclopedia of Type Strains, Phase IV (KMG-IV): sequencing the most valuable type-strain genomes for metagenomic binning, comparative biology and taxonomic classification.</title>
        <authorList>
            <person name="Goeker M."/>
        </authorList>
    </citation>
    <scope>NUCLEOTIDE SEQUENCE [LARGE SCALE GENOMIC DNA]</scope>
    <source>
        <strain evidence="3 4">DSM 15505</strain>
    </source>
</reference>
<proteinExistence type="predicted"/>
<dbReference type="AlphaFoldDB" id="A0A4R7JL26"/>
<dbReference type="InterPro" id="IPR051213">
    <property type="entry name" value="START_lipid_transfer"/>
</dbReference>
<dbReference type="InterPro" id="IPR002913">
    <property type="entry name" value="START_lipid-bd_dom"/>
</dbReference>
<dbReference type="Proteomes" id="UP000295830">
    <property type="component" value="Unassembled WGS sequence"/>
</dbReference>
<dbReference type="GO" id="GO:0008289">
    <property type="term" value="F:lipid binding"/>
    <property type="evidence" value="ECO:0007669"/>
    <property type="project" value="InterPro"/>
</dbReference>
<evidence type="ECO:0000259" key="2">
    <source>
        <dbReference type="PROSITE" id="PS50848"/>
    </source>
</evidence>
<accession>A0A4R7JL26</accession>
<dbReference type="EMBL" id="SOAX01000006">
    <property type="protein sequence ID" value="TDT38465.1"/>
    <property type="molecule type" value="Genomic_DNA"/>
</dbReference>
<comment type="caution">
    <text evidence="3">The sequence shown here is derived from an EMBL/GenBank/DDBJ whole genome shotgun (WGS) entry which is preliminary data.</text>
</comment>
<dbReference type="OrthoDB" id="5734556at2"/>
<evidence type="ECO:0000313" key="3">
    <source>
        <dbReference type="EMBL" id="TDT38465.1"/>
    </source>
</evidence>
<dbReference type="SUPFAM" id="SSF55961">
    <property type="entry name" value="Bet v1-like"/>
    <property type="match status" value="1"/>
</dbReference>
<feature type="region of interest" description="Disordered" evidence="1">
    <location>
        <begin position="237"/>
        <end position="271"/>
    </location>
</feature>
<dbReference type="PANTHER" id="PTHR19308:SF14">
    <property type="entry name" value="START DOMAIN-CONTAINING PROTEIN"/>
    <property type="match status" value="1"/>
</dbReference>
<keyword evidence="4" id="KW-1185">Reference proteome</keyword>
<dbReference type="RefSeq" id="WP_133736686.1">
    <property type="nucleotide sequence ID" value="NZ_SOAX01000006.1"/>
</dbReference>
<evidence type="ECO:0000313" key="4">
    <source>
        <dbReference type="Proteomes" id="UP000295830"/>
    </source>
</evidence>
<dbReference type="Gene3D" id="3.30.530.20">
    <property type="match status" value="1"/>
</dbReference>
<organism evidence="3 4">
    <name type="scientific">Halospina denitrificans</name>
    <dbReference type="NCBI Taxonomy" id="332522"/>
    <lineage>
        <taxon>Bacteria</taxon>
        <taxon>Pseudomonadati</taxon>
        <taxon>Pseudomonadota</taxon>
        <taxon>Gammaproteobacteria</taxon>
        <taxon>Halospina</taxon>
    </lineage>
</organism>
<evidence type="ECO:0000256" key="1">
    <source>
        <dbReference type="SAM" id="MobiDB-lite"/>
    </source>
</evidence>
<dbReference type="InterPro" id="IPR028347">
    <property type="entry name" value="START_dom_prot"/>
</dbReference>
<gene>
    <name evidence="3" type="ORF">DES49_2442</name>
</gene>
<protein>
    <submittedName>
        <fullName evidence="3">START domain-containing protein</fullName>
    </submittedName>
</protein>
<dbReference type="PANTHER" id="PTHR19308">
    <property type="entry name" value="PHOSPHATIDYLCHOLINE TRANSFER PROTEIN"/>
    <property type="match status" value="1"/>
</dbReference>
<feature type="compositionally biased region" description="Basic and acidic residues" evidence="1">
    <location>
        <begin position="254"/>
        <end position="265"/>
    </location>
</feature>
<dbReference type="InterPro" id="IPR023393">
    <property type="entry name" value="START-like_dom_sf"/>
</dbReference>
<dbReference type="PROSITE" id="PS50848">
    <property type="entry name" value="START"/>
    <property type="match status" value="1"/>
</dbReference>
<sequence length="271" mass="31102">MLESRPDTDDQSERPMRTGFFSFLTLAFLLLMPTFGSASVPTGEENWNLDLKEDGIRVYTRNMDDSRINAFRAEIVLEAPLEAVLAVMSDPRSCMEWVHQCAQAYNLSGGSFNDRYAYSINDMPWPASDRDYVLHIKTMTGSNRDEIVMEMEAVPDRKEKRDGYVRMEEASTVYEFTREGENRTRMIWYQHAEPGGSLPVWLVNRLATDIPYESLKELNRVVQEEQYQGYTIEYDQNGQIRNVVPPESTDEATAAEKARRSKSDDSADMEG</sequence>
<dbReference type="Pfam" id="PF01852">
    <property type="entry name" value="START"/>
    <property type="match status" value="1"/>
</dbReference>